<dbReference type="SUPFAM" id="SSF53187">
    <property type="entry name" value="Zn-dependent exopeptidases"/>
    <property type="match status" value="1"/>
</dbReference>
<keyword evidence="5" id="KW-0336">GPI-anchor</keyword>
<evidence type="ECO:0000256" key="6">
    <source>
        <dbReference type="ARBA" id="ARBA00022645"/>
    </source>
</evidence>
<comment type="function">
    <text evidence="17">Carboxypeptidase which preferentially cleaves C-terminal acidic residues from peptides and proteins. Can also cleave C-terminal hydrophobic amino acids, with a preference for small residues over large residues.</text>
</comment>
<keyword evidence="22" id="KW-1185">Reference proteome</keyword>
<dbReference type="PANTHER" id="PTHR11705">
    <property type="entry name" value="PROTEASE FAMILY M14 CARBOXYPEPTIDASE A,B"/>
    <property type="match status" value="1"/>
</dbReference>
<dbReference type="InterPro" id="IPR000834">
    <property type="entry name" value="Peptidase_M14"/>
</dbReference>
<keyword evidence="14" id="KW-1015">Disulfide bond</keyword>
<evidence type="ECO:0000256" key="1">
    <source>
        <dbReference type="ARBA" id="ARBA00001947"/>
    </source>
</evidence>
<feature type="non-terminal residue" evidence="21">
    <location>
        <position position="384"/>
    </location>
</feature>
<dbReference type="AlphaFoldDB" id="A0A7L3PEH1"/>
<dbReference type="PROSITE" id="PS52035">
    <property type="entry name" value="PEPTIDASE_M14"/>
    <property type="match status" value="1"/>
</dbReference>
<comment type="caution">
    <text evidence="21">The sequence shown here is derived from an EMBL/GenBank/DDBJ whole genome shotgun (WGS) entry which is preliminary data.</text>
</comment>
<accession>A0A7L3PEH1</accession>
<keyword evidence="4" id="KW-1003">Cell membrane</keyword>
<dbReference type="Gene3D" id="3.30.70.340">
    <property type="entry name" value="Metallocarboxypeptidase-like"/>
    <property type="match status" value="1"/>
</dbReference>
<protein>
    <recommendedName>
        <fullName evidence="18">Carboxypeptidase O</fullName>
    </recommendedName>
</protein>
<evidence type="ECO:0000256" key="19">
    <source>
        <dbReference type="PROSITE-ProRule" id="PRU01379"/>
    </source>
</evidence>
<evidence type="ECO:0000256" key="3">
    <source>
        <dbReference type="ARBA" id="ARBA00005988"/>
    </source>
</evidence>
<keyword evidence="10" id="KW-0378">Hydrolase</keyword>
<comment type="subcellular location">
    <subcellularLocation>
        <location evidence="2">Apical cell membrane</location>
        <topology evidence="2">Lipid-anchor</topology>
        <topology evidence="2">GPI-anchor</topology>
    </subcellularLocation>
</comment>
<evidence type="ECO:0000256" key="18">
    <source>
        <dbReference type="ARBA" id="ARBA00071404"/>
    </source>
</evidence>
<keyword evidence="8" id="KW-0479">Metal-binding</keyword>
<dbReference type="GO" id="GO:0008270">
    <property type="term" value="F:zinc ion binding"/>
    <property type="evidence" value="ECO:0007669"/>
    <property type="project" value="InterPro"/>
</dbReference>
<keyword evidence="11" id="KW-0862">Zinc</keyword>
<evidence type="ECO:0000313" key="21">
    <source>
        <dbReference type="EMBL" id="NXU87518.1"/>
    </source>
</evidence>
<evidence type="ECO:0000256" key="8">
    <source>
        <dbReference type="ARBA" id="ARBA00022723"/>
    </source>
</evidence>
<dbReference type="Gene3D" id="3.40.630.10">
    <property type="entry name" value="Zn peptidases"/>
    <property type="match status" value="1"/>
</dbReference>
<organism evidence="21 22">
    <name type="scientific">Xiphorhynchus elegans</name>
    <name type="common">elegant woodcreeper</name>
    <dbReference type="NCBI Taxonomy" id="269412"/>
    <lineage>
        <taxon>Eukaryota</taxon>
        <taxon>Metazoa</taxon>
        <taxon>Chordata</taxon>
        <taxon>Craniata</taxon>
        <taxon>Vertebrata</taxon>
        <taxon>Euteleostomi</taxon>
        <taxon>Archelosauria</taxon>
        <taxon>Archosauria</taxon>
        <taxon>Dinosauria</taxon>
        <taxon>Saurischia</taxon>
        <taxon>Theropoda</taxon>
        <taxon>Coelurosauria</taxon>
        <taxon>Aves</taxon>
        <taxon>Neognathae</taxon>
        <taxon>Neoaves</taxon>
        <taxon>Telluraves</taxon>
        <taxon>Australaves</taxon>
        <taxon>Passeriformes</taxon>
        <taxon>Dendrocolaptidae</taxon>
        <taxon>Xiphorhynchus</taxon>
    </lineage>
</organism>
<evidence type="ECO:0000256" key="4">
    <source>
        <dbReference type="ARBA" id="ARBA00022475"/>
    </source>
</evidence>
<comment type="cofactor">
    <cofactor evidence="1">
        <name>Zn(2+)</name>
        <dbReference type="ChEBI" id="CHEBI:29105"/>
    </cofactor>
</comment>
<dbReference type="PANTHER" id="PTHR11705:SF19">
    <property type="entry name" value="CARBOXYPEPTIDASE O"/>
    <property type="match status" value="1"/>
</dbReference>
<proteinExistence type="inferred from homology"/>
<keyword evidence="15" id="KW-0325">Glycoprotein</keyword>
<evidence type="ECO:0000256" key="10">
    <source>
        <dbReference type="ARBA" id="ARBA00022801"/>
    </source>
</evidence>
<dbReference type="GO" id="GO:0016324">
    <property type="term" value="C:apical plasma membrane"/>
    <property type="evidence" value="ECO:0007669"/>
    <property type="project" value="UniProtKB-SubCell"/>
</dbReference>
<dbReference type="InterPro" id="IPR036990">
    <property type="entry name" value="M14A-like_propep"/>
</dbReference>
<keyword evidence="16" id="KW-0449">Lipoprotein</keyword>
<dbReference type="Pfam" id="PF00246">
    <property type="entry name" value="Peptidase_M14"/>
    <property type="match status" value="1"/>
</dbReference>
<dbReference type="InterPro" id="IPR003146">
    <property type="entry name" value="M14A_act_pep"/>
</dbReference>
<gene>
    <name evidence="21" type="primary">Cpo</name>
    <name evidence="21" type="ORF">XIPELE_R11038</name>
</gene>
<evidence type="ECO:0000313" key="22">
    <source>
        <dbReference type="Proteomes" id="UP000551443"/>
    </source>
</evidence>
<evidence type="ECO:0000256" key="16">
    <source>
        <dbReference type="ARBA" id="ARBA00023288"/>
    </source>
</evidence>
<keyword evidence="12" id="KW-0482">Metalloprotease</keyword>
<dbReference type="GO" id="GO:0098552">
    <property type="term" value="C:side of membrane"/>
    <property type="evidence" value="ECO:0007669"/>
    <property type="project" value="UniProtKB-KW"/>
</dbReference>
<evidence type="ECO:0000256" key="5">
    <source>
        <dbReference type="ARBA" id="ARBA00022622"/>
    </source>
</evidence>
<dbReference type="GO" id="GO:0004181">
    <property type="term" value="F:metallocarboxypeptidase activity"/>
    <property type="evidence" value="ECO:0007669"/>
    <property type="project" value="InterPro"/>
</dbReference>
<evidence type="ECO:0000256" key="14">
    <source>
        <dbReference type="ARBA" id="ARBA00023157"/>
    </source>
</evidence>
<keyword evidence="6 21" id="KW-0121">Carboxypeptidase</keyword>
<dbReference type="Pfam" id="PF02244">
    <property type="entry name" value="Propep_M14"/>
    <property type="match status" value="1"/>
</dbReference>
<evidence type="ECO:0000256" key="9">
    <source>
        <dbReference type="ARBA" id="ARBA00022729"/>
    </source>
</evidence>
<evidence type="ECO:0000256" key="7">
    <source>
        <dbReference type="ARBA" id="ARBA00022670"/>
    </source>
</evidence>
<evidence type="ECO:0000256" key="13">
    <source>
        <dbReference type="ARBA" id="ARBA00023136"/>
    </source>
</evidence>
<comment type="similarity">
    <text evidence="3 19">Belongs to the peptidase M14 family.</text>
</comment>
<dbReference type="GO" id="GO:0006508">
    <property type="term" value="P:proteolysis"/>
    <property type="evidence" value="ECO:0007669"/>
    <property type="project" value="UniProtKB-KW"/>
</dbReference>
<dbReference type="PRINTS" id="PR00765">
    <property type="entry name" value="CRBOXYPTASEA"/>
</dbReference>
<dbReference type="FunFam" id="3.40.630.10:FF:000050">
    <property type="entry name" value="Carboxypeptidase O"/>
    <property type="match status" value="1"/>
</dbReference>
<dbReference type="SMART" id="SM00631">
    <property type="entry name" value="Zn_pept"/>
    <property type="match status" value="1"/>
</dbReference>
<dbReference type="GO" id="GO:0005615">
    <property type="term" value="C:extracellular space"/>
    <property type="evidence" value="ECO:0007669"/>
    <property type="project" value="TreeGrafter"/>
</dbReference>
<evidence type="ECO:0000256" key="17">
    <source>
        <dbReference type="ARBA" id="ARBA00058352"/>
    </source>
</evidence>
<evidence type="ECO:0000256" key="15">
    <source>
        <dbReference type="ARBA" id="ARBA00023180"/>
    </source>
</evidence>
<feature type="non-terminal residue" evidence="21">
    <location>
        <position position="1"/>
    </location>
</feature>
<dbReference type="SUPFAM" id="SSF54897">
    <property type="entry name" value="Protease propeptides/inhibitors"/>
    <property type="match status" value="1"/>
</dbReference>
<sequence>DQVLRIVPESIQQVQHLQHLCSISPLDLWKPLMPEDIRAGEELHVRVPAPLLPEVKHSLDQHMISYRVLVPDVQELVDKSMPRERSNQRQGREGYNYTQYHSMKEIYQWMTEIQQNYSELVTKPLLGTTFENQPMYYLQISQPSNETKKIIWMDCGIHAREWISPAFCQWFVKEILQNYKSDPKISRFLQNLDLYVLPVLNIDGYIYSWETNRLWRKNRTPYQNGACYGTDLNRNFNASWGSIGVSSDCTSDVFCGPGPESEPETKAVAQFIRTKKSDIVCYLTIHSYGQLILTPYGSTTKPPSNNEELMQVGQKAAAALKGKYGTSYKVGPPSLILYNNSGSSRDWTHMIGIPLSYTFELRDNGTYGFLLPPSQIQPTCEETM</sequence>
<evidence type="ECO:0000256" key="12">
    <source>
        <dbReference type="ARBA" id="ARBA00023049"/>
    </source>
</evidence>
<evidence type="ECO:0000259" key="20">
    <source>
        <dbReference type="PROSITE" id="PS52035"/>
    </source>
</evidence>
<name>A0A7L3PEH1_9DEND</name>
<reference evidence="21 22" key="1">
    <citation type="submission" date="2019-09" db="EMBL/GenBank/DDBJ databases">
        <title>Bird 10,000 Genomes (B10K) Project - Family phase.</title>
        <authorList>
            <person name="Zhang G."/>
        </authorList>
    </citation>
    <scope>NUCLEOTIDE SEQUENCE [LARGE SCALE GENOMIC DNA]</scope>
    <source>
        <strain evidence="21">OUT-0059</strain>
        <tissue evidence="21">Muscle</tissue>
    </source>
</reference>
<keyword evidence="9" id="KW-0732">Signal</keyword>
<dbReference type="PROSITE" id="PS00132">
    <property type="entry name" value="CARBOXYPEPT_ZN_1"/>
    <property type="match status" value="1"/>
</dbReference>
<evidence type="ECO:0000256" key="11">
    <source>
        <dbReference type="ARBA" id="ARBA00022833"/>
    </source>
</evidence>
<dbReference type="EMBL" id="VZUH01003295">
    <property type="protein sequence ID" value="NXU87518.1"/>
    <property type="molecule type" value="Genomic_DNA"/>
</dbReference>
<evidence type="ECO:0000256" key="2">
    <source>
        <dbReference type="ARBA" id="ARBA00004303"/>
    </source>
</evidence>
<dbReference type="Proteomes" id="UP000551443">
    <property type="component" value="Unassembled WGS sequence"/>
</dbReference>
<feature type="domain" description="Peptidase M14" evidence="20">
    <location>
        <begin position="99"/>
        <end position="384"/>
    </location>
</feature>
<keyword evidence="13" id="KW-0472">Membrane</keyword>
<keyword evidence="7" id="KW-0645">Protease</keyword>
<dbReference type="InterPro" id="IPR057246">
    <property type="entry name" value="CARBOXYPEPT_ZN_1"/>
</dbReference>
<feature type="active site" description="Proton donor/acceptor" evidence="19">
    <location>
        <position position="360"/>
    </location>
</feature>